<evidence type="ECO:0000313" key="4">
    <source>
        <dbReference type="EMBL" id="KAH7232228.1"/>
    </source>
</evidence>
<name>A0A9P9JPG9_FUSRE</name>
<dbReference type="SMART" id="SM00248">
    <property type="entry name" value="ANK"/>
    <property type="match status" value="3"/>
</dbReference>
<dbReference type="Proteomes" id="UP000720189">
    <property type="component" value="Unassembled WGS sequence"/>
</dbReference>
<evidence type="ECO:0000256" key="3">
    <source>
        <dbReference type="PROSITE-ProRule" id="PRU00023"/>
    </source>
</evidence>
<keyword evidence="1" id="KW-0677">Repeat</keyword>
<feature type="repeat" description="ANK" evidence="3">
    <location>
        <begin position="95"/>
        <end position="128"/>
    </location>
</feature>
<dbReference type="InterPro" id="IPR036770">
    <property type="entry name" value="Ankyrin_rpt-contain_sf"/>
</dbReference>
<dbReference type="PROSITE" id="PS50088">
    <property type="entry name" value="ANK_REPEAT"/>
    <property type="match status" value="2"/>
</dbReference>
<dbReference type="SUPFAM" id="SSF48403">
    <property type="entry name" value="Ankyrin repeat"/>
    <property type="match status" value="1"/>
</dbReference>
<keyword evidence="2 3" id="KW-0040">ANK repeat</keyword>
<dbReference type="InterPro" id="IPR002110">
    <property type="entry name" value="Ankyrin_rpt"/>
</dbReference>
<dbReference type="PANTHER" id="PTHR24198">
    <property type="entry name" value="ANKYRIN REPEAT AND PROTEIN KINASE DOMAIN-CONTAINING PROTEIN"/>
    <property type="match status" value="1"/>
</dbReference>
<proteinExistence type="predicted"/>
<dbReference type="OrthoDB" id="448455at2759"/>
<reference evidence="4" key="1">
    <citation type="journal article" date="2021" name="Nat. Commun.">
        <title>Genetic determinants of endophytism in the Arabidopsis root mycobiome.</title>
        <authorList>
            <person name="Mesny F."/>
            <person name="Miyauchi S."/>
            <person name="Thiergart T."/>
            <person name="Pickel B."/>
            <person name="Atanasova L."/>
            <person name="Karlsson M."/>
            <person name="Huettel B."/>
            <person name="Barry K.W."/>
            <person name="Haridas S."/>
            <person name="Chen C."/>
            <person name="Bauer D."/>
            <person name="Andreopoulos W."/>
            <person name="Pangilinan J."/>
            <person name="LaButti K."/>
            <person name="Riley R."/>
            <person name="Lipzen A."/>
            <person name="Clum A."/>
            <person name="Drula E."/>
            <person name="Henrissat B."/>
            <person name="Kohler A."/>
            <person name="Grigoriev I.V."/>
            <person name="Martin F.M."/>
            <person name="Hacquard S."/>
        </authorList>
    </citation>
    <scope>NUCLEOTIDE SEQUENCE</scope>
    <source>
        <strain evidence="4">MPI-CAGE-AT-0023</strain>
    </source>
</reference>
<feature type="repeat" description="ANK" evidence="3">
    <location>
        <begin position="61"/>
        <end position="94"/>
    </location>
</feature>
<dbReference type="PANTHER" id="PTHR24198:SF165">
    <property type="entry name" value="ANKYRIN REPEAT-CONTAINING PROTEIN-RELATED"/>
    <property type="match status" value="1"/>
</dbReference>
<accession>A0A9P9JPG9</accession>
<protein>
    <submittedName>
        <fullName evidence="4">Ankyrin repeat-containing domain protein</fullName>
    </submittedName>
</protein>
<evidence type="ECO:0000256" key="1">
    <source>
        <dbReference type="ARBA" id="ARBA00022737"/>
    </source>
</evidence>
<feature type="non-terminal residue" evidence="4">
    <location>
        <position position="1"/>
    </location>
</feature>
<organism evidence="4 5">
    <name type="scientific">Fusarium redolens</name>
    <dbReference type="NCBI Taxonomy" id="48865"/>
    <lineage>
        <taxon>Eukaryota</taxon>
        <taxon>Fungi</taxon>
        <taxon>Dikarya</taxon>
        <taxon>Ascomycota</taxon>
        <taxon>Pezizomycotina</taxon>
        <taxon>Sordariomycetes</taxon>
        <taxon>Hypocreomycetidae</taxon>
        <taxon>Hypocreales</taxon>
        <taxon>Nectriaceae</taxon>
        <taxon>Fusarium</taxon>
        <taxon>Fusarium redolens species complex</taxon>
    </lineage>
</organism>
<keyword evidence="5" id="KW-1185">Reference proteome</keyword>
<gene>
    <name evidence="4" type="ORF">BKA55DRAFT_473272</name>
</gene>
<dbReference type="EMBL" id="JAGMUX010000019">
    <property type="protein sequence ID" value="KAH7232228.1"/>
    <property type="molecule type" value="Genomic_DNA"/>
</dbReference>
<evidence type="ECO:0000256" key="2">
    <source>
        <dbReference type="ARBA" id="ARBA00023043"/>
    </source>
</evidence>
<dbReference type="Pfam" id="PF13606">
    <property type="entry name" value="Ank_3"/>
    <property type="match status" value="1"/>
</dbReference>
<dbReference type="Gene3D" id="1.25.40.20">
    <property type="entry name" value="Ankyrin repeat-containing domain"/>
    <property type="match status" value="2"/>
</dbReference>
<dbReference type="Pfam" id="PF12796">
    <property type="entry name" value="Ank_2"/>
    <property type="match status" value="1"/>
</dbReference>
<comment type="caution">
    <text evidence="4">The sequence shown here is derived from an EMBL/GenBank/DDBJ whole genome shotgun (WGS) entry which is preliminary data.</text>
</comment>
<dbReference type="GeneID" id="70216108"/>
<dbReference type="AlphaFoldDB" id="A0A9P9JPG9"/>
<dbReference type="RefSeq" id="XP_046043888.1">
    <property type="nucleotide sequence ID" value="XM_046186154.1"/>
</dbReference>
<feature type="non-terminal residue" evidence="4">
    <location>
        <position position="135"/>
    </location>
</feature>
<sequence length="135" mass="14615">LLAAADRGHTECVRLLLDHAERNHRDQYGRNATYLAAEAGHAQEAAMVLIPYSDINRICPTGDRPLNLAAKSMSLEAIQQLLAQRGIHVNAKGSGGRTVLHTAAMSGDKKMIELALTHPDIDVNIRDNDGNTPLT</sequence>
<evidence type="ECO:0000313" key="5">
    <source>
        <dbReference type="Proteomes" id="UP000720189"/>
    </source>
</evidence>